<dbReference type="EMBL" id="JAQQWI010000007">
    <property type="protein sequence ID" value="KAK8026377.1"/>
    <property type="molecule type" value="Genomic_DNA"/>
</dbReference>
<accession>A0ABR1S3G5</accession>
<sequence length="102" mass="10985">MAAEALEINHVPHGAQPGDNVPVMIVLLLLAKKPLTHISKSLSVSSISCLIFDCHLVPCLKRNALAQGQRYDVVLPLDIATSTLAFTRASWPAEQQLATMPS</sequence>
<name>A0ABR1S3G5_9PEZI</name>
<evidence type="ECO:0000313" key="1">
    <source>
        <dbReference type="EMBL" id="KAK8026377.1"/>
    </source>
</evidence>
<protein>
    <submittedName>
        <fullName evidence="1">Uncharacterized protein</fullName>
    </submittedName>
</protein>
<evidence type="ECO:0000313" key="2">
    <source>
        <dbReference type="Proteomes" id="UP001396898"/>
    </source>
</evidence>
<proteinExistence type="predicted"/>
<keyword evidence="2" id="KW-1185">Reference proteome</keyword>
<dbReference type="Proteomes" id="UP001396898">
    <property type="component" value="Unassembled WGS sequence"/>
</dbReference>
<reference evidence="1 2" key="1">
    <citation type="submission" date="2023-01" db="EMBL/GenBank/DDBJ databases">
        <title>Analysis of 21 Apiospora genomes using comparative genomics revels a genus with tremendous synthesis potential of carbohydrate active enzymes and secondary metabolites.</title>
        <authorList>
            <person name="Sorensen T."/>
        </authorList>
    </citation>
    <scope>NUCLEOTIDE SEQUENCE [LARGE SCALE GENOMIC DNA]</scope>
    <source>
        <strain evidence="1 2">CBS 20057</strain>
    </source>
</reference>
<organism evidence="1 2">
    <name type="scientific">Apiospora marii</name>
    <dbReference type="NCBI Taxonomy" id="335849"/>
    <lineage>
        <taxon>Eukaryota</taxon>
        <taxon>Fungi</taxon>
        <taxon>Dikarya</taxon>
        <taxon>Ascomycota</taxon>
        <taxon>Pezizomycotina</taxon>
        <taxon>Sordariomycetes</taxon>
        <taxon>Xylariomycetidae</taxon>
        <taxon>Amphisphaeriales</taxon>
        <taxon>Apiosporaceae</taxon>
        <taxon>Apiospora</taxon>
    </lineage>
</organism>
<gene>
    <name evidence="1" type="ORF">PG991_003433</name>
</gene>
<comment type="caution">
    <text evidence="1">The sequence shown here is derived from an EMBL/GenBank/DDBJ whole genome shotgun (WGS) entry which is preliminary data.</text>
</comment>